<organism evidence="1 2">
    <name type="scientific">Pleuronectes platessa</name>
    <name type="common">European plaice</name>
    <dbReference type="NCBI Taxonomy" id="8262"/>
    <lineage>
        <taxon>Eukaryota</taxon>
        <taxon>Metazoa</taxon>
        <taxon>Chordata</taxon>
        <taxon>Craniata</taxon>
        <taxon>Vertebrata</taxon>
        <taxon>Euteleostomi</taxon>
        <taxon>Actinopterygii</taxon>
        <taxon>Neopterygii</taxon>
        <taxon>Teleostei</taxon>
        <taxon>Neoteleostei</taxon>
        <taxon>Acanthomorphata</taxon>
        <taxon>Carangaria</taxon>
        <taxon>Pleuronectiformes</taxon>
        <taxon>Pleuronectoidei</taxon>
        <taxon>Pleuronectidae</taxon>
        <taxon>Pleuronectes</taxon>
    </lineage>
</organism>
<dbReference type="GO" id="GO:0045296">
    <property type="term" value="F:cadherin binding"/>
    <property type="evidence" value="ECO:0007669"/>
    <property type="project" value="TreeGrafter"/>
</dbReference>
<dbReference type="EMBL" id="CADEAL010000625">
    <property type="protein sequence ID" value="CAB1422974.1"/>
    <property type="molecule type" value="Genomic_DNA"/>
</dbReference>
<dbReference type="GO" id="GO:0005200">
    <property type="term" value="F:structural constituent of cytoskeleton"/>
    <property type="evidence" value="ECO:0007669"/>
    <property type="project" value="TreeGrafter"/>
</dbReference>
<dbReference type="AlphaFoldDB" id="A0A9N7YG35"/>
<comment type="caution">
    <text evidence="1">The sequence shown here is derived from an EMBL/GenBank/DDBJ whole genome shotgun (WGS) entry which is preliminary data.</text>
</comment>
<dbReference type="GO" id="GO:0005925">
    <property type="term" value="C:focal adhesion"/>
    <property type="evidence" value="ECO:0007669"/>
    <property type="project" value="TreeGrafter"/>
</dbReference>
<dbReference type="GO" id="GO:0005882">
    <property type="term" value="C:intermediate filament"/>
    <property type="evidence" value="ECO:0007669"/>
    <property type="project" value="TreeGrafter"/>
</dbReference>
<gene>
    <name evidence="1" type="ORF">PLEPLA_LOCUS10892</name>
</gene>
<dbReference type="GO" id="GO:0048471">
    <property type="term" value="C:perinuclear region of cytoplasm"/>
    <property type="evidence" value="ECO:0007669"/>
    <property type="project" value="TreeGrafter"/>
</dbReference>
<dbReference type="GO" id="GO:0042060">
    <property type="term" value="P:wound healing"/>
    <property type="evidence" value="ECO:0007669"/>
    <property type="project" value="TreeGrafter"/>
</dbReference>
<dbReference type="GO" id="GO:0030506">
    <property type="term" value="F:ankyrin binding"/>
    <property type="evidence" value="ECO:0007669"/>
    <property type="project" value="TreeGrafter"/>
</dbReference>
<dbReference type="PANTHER" id="PTHR23169">
    <property type="entry name" value="ENVOPLAKIN"/>
    <property type="match status" value="1"/>
</dbReference>
<dbReference type="PANTHER" id="PTHR23169:SF20">
    <property type="entry name" value="PLECTIN"/>
    <property type="match status" value="1"/>
</dbReference>
<dbReference type="GO" id="GO:0045104">
    <property type="term" value="P:intermediate filament cytoskeleton organization"/>
    <property type="evidence" value="ECO:0007669"/>
    <property type="project" value="InterPro"/>
</dbReference>
<dbReference type="GO" id="GO:0042383">
    <property type="term" value="C:sarcolemma"/>
    <property type="evidence" value="ECO:0007669"/>
    <property type="project" value="TreeGrafter"/>
</dbReference>
<sequence>MDHAHMLSSIYLDKLKTVDMVIRNTQGAEGVLKQYEDCLRDVHTVPSDVKEVENYRSKLKKMRVEARVNSQCLIPWRKS</sequence>
<protein>
    <submittedName>
        <fullName evidence="1">Uncharacterized protein</fullName>
    </submittedName>
</protein>
<proteinExistence type="predicted"/>
<dbReference type="Proteomes" id="UP001153269">
    <property type="component" value="Unassembled WGS sequence"/>
</dbReference>
<dbReference type="Gene3D" id="1.20.58.60">
    <property type="match status" value="1"/>
</dbReference>
<accession>A0A9N7YG35</accession>
<evidence type="ECO:0000313" key="1">
    <source>
        <dbReference type="EMBL" id="CAB1422974.1"/>
    </source>
</evidence>
<dbReference type="GO" id="GO:0030056">
    <property type="term" value="C:hemidesmosome"/>
    <property type="evidence" value="ECO:0007669"/>
    <property type="project" value="TreeGrafter"/>
</dbReference>
<dbReference type="InterPro" id="IPR043197">
    <property type="entry name" value="Plakin"/>
</dbReference>
<evidence type="ECO:0000313" key="2">
    <source>
        <dbReference type="Proteomes" id="UP001153269"/>
    </source>
</evidence>
<dbReference type="GO" id="GO:0008307">
    <property type="term" value="F:structural constituent of muscle"/>
    <property type="evidence" value="ECO:0007669"/>
    <property type="project" value="TreeGrafter"/>
</dbReference>
<keyword evidence="2" id="KW-1185">Reference proteome</keyword>
<reference evidence="1" key="1">
    <citation type="submission" date="2020-03" db="EMBL/GenBank/DDBJ databases">
        <authorList>
            <person name="Weist P."/>
        </authorList>
    </citation>
    <scope>NUCLEOTIDE SEQUENCE</scope>
</reference>
<dbReference type="GO" id="GO:0031581">
    <property type="term" value="P:hemidesmosome assembly"/>
    <property type="evidence" value="ECO:0007669"/>
    <property type="project" value="TreeGrafter"/>
</dbReference>
<name>A0A9N7YG35_PLEPL</name>